<keyword evidence="2" id="KW-1185">Reference proteome</keyword>
<reference evidence="1 2" key="1">
    <citation type="journal article" date="2021" name="Sci. Rep.">
        <title>The genome of the diatom Chaetoceros tenuissimus carries an ancient integrated fragment of an extant virus.</title>
        <authorList>
            <person name="Hongo Y."/>
            <person name="Kimura K."/>
            <person name="Takaki Y."/>
            <person name="Yoshida Y."/>
            <person name="Baba S."/>
            <person name="Kobayashi G."/>
            <person name="Nagasaki K."/>
            <person name="Hano T."/>
            <person name="Tomaru Y."/>
        </authorList>
    </citation>
    <scope>NUCLEOTIDE SEQUENCE [LARGE SCALE GENOMIC DNA]</scope>
    <source>
        <strain evidence="1 2">NIES-3715</strain>
    </source>
</reference>
<accession>A0AAD3D459</accession>
<organism evidence="1 2">
    <name type="scientific">Chaetoceros tenuissimus</name>
    <dbReference type="NCBI Taxonomy" id="426638"/>
    <lineage>
        <taxon>Eukaryota</taxon>
        <taxon>Sar</taxon>
        <taxon>Stramenopiles</taxon>
        <taxon>Ochrophyta</taxon>
        <taxon>Bacillariophyta</taxon>
        <taxon>Coscinodiscophyceae</taxon>
        <taxon>Chaetocerotophycidae</taxon>
        <taxon>Chaetocerotales</taxon>
        <taxon>Chaetocerotaceae</taxon>
        <taxon>Chaetoceros</taxon>
    </lineage>
</organism>
<dbReference type="EMBL" id="BLLK01000051">
    <property type="protein sequence ID" value="GFH56370.1"/>
    <property type="molecule type" value="Genomic_DNA"/>
</dbReference>
<sequence>MKLVSTIFISLFFFSSFSFSNGFPLAGLIASFSSALGYAAYSHIIHRRASKILELMQKVPSPEMIKEEIEKGVMTAHEAIDVEYLRKTVSKRSNLVLDMNDRKLWNEWISTISSDPSKHMISKEDIEALFGVEHKYRYRTYANFEEAGAYCKPFFTWKRFLLTFEKPTVILFLKPQKEEKKEGEETVIANVNLQDRFVIKTFGRMNITWYGDIVKDGTLYTIKWYSATIEQTFPFKKKVIIENPPICMKLQKEPWQIKKRDGEMICFQRGDVGYLVFDSK</sequence>
<name>A0AAD3D459_9STRA</name>
<protein>
    <submittedName>
        <fullName evidence="1">Uncharacterized protein</fullName>
    </submittedName>
</protein>
<dbReference type="AlphaFoldDB" id="A0AAD3D459"/>
<comment type="caution">
    <text evidence="1">The sequence shown here is derived from an EMBL/GenBank/DDBJ whole genome shotgun (WGS) entry which is preliminary data.</text>
</comment>
<dbReference type="Proteomes" id="UP001054902">
    <property type="component" value="Unassembled WGS sequence"/>
</dbReference>
<evidence type="ECO:0000313" key="2">
    <source>
        <dbReference type="Proteomes" id="UP001054902"/>
    </source>
</evidence>
<proteinExistence type="predicted"/>
<evidence type="ECO:0000313" key="1">
    <source>
        <dbReference type="EMBL" id="GFH56370.1"/>
    </source>
</evidence>
<gene>
    <name evidence="1" type="ORF">CTEN210_12846</name>
</gene>